<protein>
    <submittedName>
        <fullName evidence="6">Putative HTH-type transcriptional regulator</fullName>
    </submittedName>
</protein>
<evidence type="ECO:0000313" key="7">
    <source>
        <dbReference type="Proteomes" id="UP000431401"/>
    </source>
</evidence>
<keyword evidence="2 4" id="KW-0238">DNA-binding</keyword>
<dbReference type="PANTHER" id="PTHR30055:SF148">
    <property type="entry name" value="TETR-FAMILY TRANSCRIPTIONAL REGULATOR"/>
    <property type="match status" value="1"/>
</dbReference>
<dbReference type="InterPro" id="IPR050109">
    <property type="entry name" value="HTH-type_TetR-like_transc_reg"/>
</dbReference>
<dbReference type="PROSITE" id="PS50977">
    <property type="entry name" value="HTH_TETR_2"/>
    <property type="match status" value="1"/>
</dbReference>
<dbReference type="GO" id="GO:0003700">
    <property type="term" value="F:DNA-binding transcription factor activity"/>
    <property type="evidence" value="ECO:0007669"/>
    <property type="project" value="TreeGrafter"/>
</dbReference>
<dbReference type="SUPFAM" id="SSF48498">
    <property type="entry name" value="Tetracyclin repressor-like, C-terminal domain"/>
    <property type="match status" value="1"/>
</dbReference>
<organism evidence="6 7">
    <name type="scientific">Nocardia aurantia</name>
    <dbReference type="NCBI Taxonomy" id="2585199"/>
    <lineage>
        <taxon>Bacteria</taxon>
        <taxon>Bacillati</taxon>
        <taxon>Actinomycetota</taxon>
        <taxon>Actinomycetes</taxon>
        <taxon>Mycobacteriales</taxon>
        <taxon>Nocardiaceae</taxon>
        <taxon>Nocardia</taxon>
    </lineage>
</organism>
<dbReference type="InterPro" id="IPR009057">
    <property type="entry name" value="Homeodomain-like_sf"/>
</dbReference>
<reference evidence="6 7" key="1">
    <citation type="submission" date="2019-10" db="EMBL/GenBank/DDBJ databases">
        <title>Nocardia macrotermitis sp. nov. and Nocardia aurantia sp. nov., isolated from the gut of fungus growing-termite Macrotermes natalensis.</title>
        <authorList>
            <person name="Benndorf R."/>
            <person name="Schwitalla J."/>
            <person name="Martin K."/>
            <person name="De Beer W."/>
            <person name="Kaster A.-K."/>
            <person name="Vollmers J."/>
            <person name="Poulsen M."/>
            <person name="Beemelmanns C."/>
        </authorList>
    </citation>
    <scope>NUCLEOTIDE SEQUENCE [LARGE SCALE GENOMIC DNA]</scope>
    <source>
        <strain evidence="6 7">RB56</strain>
    </source>
</reference>
<keyword evidence="3" id="KW-0804">Transcription</keyword>
<evidence type="ECO:0000256" key="2">
    <source>
        <dbReference type="ARBA" id="ARBA00023125"/>
    </source>
</evidence>
<name>A0A7K0DU76_9NOCA</name>
<dbReference type="InterPro" id="IPR001647">
    <property type="entry name" value="HTH_TetR"/>
</dbReference>
<gene>
    <name evidence="6" type="ORF">NRB56_48860</name>
</gene>
<dbReference type="Proteomes" id="UP000431401">
    <property type="component" value="Unassembled WGS sequence"/>
</dbReference>
<feature type="DNA-binding region" description="H-T-H motif" evidence="4">
    <location>
        <begin position="28"/>
        <end position="47"/>
    </location>
</feature>
<evidence type="ECO:0000259" key="5">
    <source>
        <dbReference type="PROSITE" id="PS50977"/>
    </source>
</evidence>
<dbReference type="EMBL" id="WEGI01000011">
    <property type="protein sequence ID" value="MQY29296.1"/>
    <property type="molecule type" value="Genomic_DNA"/>
</dbReference>
<accession>A0A7K0DU76</accession>
<dbReference type="Pfam" id="PF16859">
    <property type="entry name" value="TetR_C_11"/>
    <property type="match status" value="1"/>
</dbReference>
<evidence type="ECO:0000256" key="1">
    <source>
        <dbReference type="ARBA" id="ARBA00023015"/>
    </source>
</evidence>
<evidence type="ECO:0000256" key="3">
    <source>
        <dbReference type="ARBA" id="ARBA00023163"/>
    </source>
</evidence>
<dbReference type="RefSeq" id="WP_319943468.1">
    <property type="nucleotide sequence ID" value="NZ_WEGI01000011.1"/>
</dbReference>
<dbReference type="PRINTS" id="PR00455">
    <property type="entry name" value="HTHTETR"/>
</dbReference>
<dbReference type="InterPro" id="IPR036271">
    <property type="entry name" value="Tet_transcr_reg_TetR-rel_C_sf"/>
</dbReference>
<dbReference type="Gene3D" id="1.10.10.60">
    <property type="entry name" value="Homeodomain-like"/>
    <property type="match status" value="1"/>
</dbReference>
<dbReference type="Pfam" id="PF00440">
    <property type="entry name" value="TetR_N"/>
    <property type="match status" value="1"/>
</dbReference>
<evidence type="ECO:0000256" key="4">
    <source>
        <dbReference type="PROSITE-ProRule" id="PRU00335"/>
    </source>
</evidence>
<dbReference type="PANTHER" id="PTHR30055">
    <property type="entry name" value="HTH-TYPE TRANSCRIPTIONAL REGULATOR RUTR"/>
    <property type="match status" value="1"/>
</dbReference>
<dbReference type="Gene3D" id="1.10.357.10">
    <property type="entry name" value="Tetracycline Repressor, domain 2"/>
    <property type="match status" value="1"/>
</dbReference>
<keyword evidence="7" id="KW-1185">Reference proteome</keyword>
<dbReference type="SUPFAM" id="SSF46689">
    <property type="entry name" value="Homeodomain-like"/>
    <property type="match status" value="1"/>
</dbReference>
<comment type="caution">
    <text evidence="6">The sequence shown here is derived from an EMBL/GenBank/DDBJ whole genome shotgun (WGS) entry which is preliminary data.</text>
</comment>
<keyword evidence="1" id="KW-0805">Transcription regulation</keyword>
<dbReference type="InterPro" id="IPR011075">
    <property type="entry name" value="TetR_C"/>
</dbReference>
<proteinExistence type="predicted"/>
<feature type="domain" description="HTH tetR-type" evidence="5">
    <location>
        <begin position="5"/>
        <end position="65"/>
    </location>
</feature>
<sequence>MPRPLASEELILRATIDILAEHGIDGLAVDTVAATAGVSKATIYRRWGSRAQLVHAAITSLQRPLVDPDTGSMRDDLLTLLRQLASYVSRRDSGRVFASFVDAAAREPELEVLRKKSMADARDMYERVLRRGIDRGELPAAAETDLMIDLLMAPVIYRAHFERKSVRGGYADSVVDMVLAASRAADQLAQREA</sequence>
<evidence type="ECO:0000313" key="6">
    <source>
        <dbReference type="EMBL" id="MQY29296.1"/>
    </source>
</evidence>
<dbReference type="AlphaFoldDB" id="A0A7K0DU76"/>
<dbReference type="GO" id="GO:0000976">
    <property type="term" value="F:transcription cis-regulatory region binding"/>
    <property type="evidence" value="ECO:0007669"/>
    <property type="project" value="TreeGrafter"/>
</dbReference>